<gene>
    <name evidence="2" type="ORF">PFISCL1PPCAC_14464</name>
</gene>
<dbReference type="Proteomes" id="UP001432322">
    <property type="component" value="Unassembled WGS sequence"/>
</dbReference>
<evidence type="ECO:0000313" key="3">
    <source>
        <dbReference type="Proteomes" id="UP001432322"/>
    </source>
</evidence>
<dbReference type="SUPFAM" id="SSF81383">
    <property type="entry name" value="F-box domain"/>
    <property type="match status" value="1"/>
</dbReference>
<comment type="caution">
    <text evidence="2">The sequence shown here is derived from an EMBL/GenBank/DDBJ whole genome shotgun (WGS) entry which is preliminary data.</text>
</comment>
<sequence>MPSLDNLPPRPLSLILQFLDERDRLNLRLVCKELEETISLTDLNLGDVPTLTTITICSGRFEFLVGNRIRFYIDNNEHSRAELLRIRQRLYKKLVTHSVHLLYINYNEIPLEYVDSLLGDCVFRELWIDVERDGFHSRLLEFVHKYANKEVKLIMHDFLLVADTLLSLPRLQQLSVVKVNDDSFIPPVDDEQFLALLRIGHVYVDIPVHPLTPETLREATKIVGNSSTDQFVTLHVPSDLIVQFMAFIGLRRVGDLFEHQPNSDKEFEIDYCNDDPCDVPIGADSESFTLKYRKASINLDWPFDKIPRQITIWISNLKKI</sequence>
<dbReference type="CDD" id="cd09917">
    <property type="entry name" value="F-box_SF"/>
    <property type="match status" value="1"/>
</dbReference>
<evidence type="ECO:0000313" key="2">
    <source>
        <dbReference type="EMBL" id="GMT23167.1"/>
    </source>
</evidence>
<evidence type="ECO:0000259" key="1">
    <source>
        <dbReference type="PROSITE" id="PS50181"/>
    </source>
</evidence>
<dbReference type="AlphaFoldDB" id="A0AAV5VU04"/>
<accession>A0AAV5VU04</accession>
<dbReference type="InterPro" id="IPR001810">
    <property type="entry name" value="F-box_dom"/>
</dbReference>
<proteinExistence type="predicted"/>
<organism evidence="2 3">
    <name type="scientific">Pristionchus fissidentatus</name>
    <dbReference type="NCBI Taxonomy" id="1538716"/>
    <lineage>
        <taxon>Eukaryota</taxon>
        <taxon>Metazoa</taxon>
        <taxon>Ecdysozoa</taxon>
        <taxon>Nematoda</taxon>
        <taxon>Chromadorea</taxon>
        <taxon>Rhabditida</taxon>
        <taxon>Rhabditina</taxon>
        <taxon>Diplogasteromorpha</taxon>
        <taxon>Diplogasteroidea</taxon>
        <taxon>Neodiplogasteridae</taxon>
        <taxon>Pristionchus</taxon>
    </lineage>
</organism>
<keyword evidence="3" id="KW-1185">Reference proteome</keyword>
<dbReference type="Pfam" id="PF00646">
    <property type="entry name" value="F-box"/>
    <property type="match status" value="1"/>
</dbReference>
<name>A0AAV5VU04_9BILA</name>
<feature type="domain" description="F-box" evidence="1">
    <location>
        <begin position="1"/>
        <end position="48"/>
    </location>
</feature>
<protein>
    <recommendedName>
        <fullName evidence="1">F-box domain-containing protein</fullName>
    </recommendedName>
</protein>
<dbReference type="EMBL" id="BTSY01000004">
    <property type="protein sequence ID" value="GMT23167.1"/>
    <property type="molecule type" value="Genomic_DNA"/>
</dbReference>
<reference evidence="2" key="1">
    <citation type="submission" date="2023-10" db="EMBL/GenBank/DDBJ databases">
        <title>Genome assembly of Pristionchus species.</title>
        <authorList>
            <person name="Yoshida K."/>
            <person name="Sommer R.J."/>
        </authorList>
    </citation>
    <scope>NUCLEOTIDE SEQUENCE</scope>
    <source>
        <strain evidence="2">RS5133</strain>
    </source>
</reference>
<dbReference type="InterPro" id="IPR036047">
    <property type="entry name" value="F-box-like_dom_sf"/>
</dbReference>
<dbReference type="PROSITE" id="PS50181">
    <property type="entry name" value="FBOX"/>
    <property type="match status" value="1"/>
</dbReference>